<feature type="signal peptide" evidence="7">
    <location>
        <begin position="1"/>
        <end position="25"/>
    </location>
</feature>
<dbReference type="Proteomes" id="UP000238823">
    <property type="component" value="Unassembled WGS sequence"/>
</dbReference>
<dbReference type="Pfam" id="PF00082">
    <property type="entry name" value="Peptidase_S8"/>
    <property type="match status" value="1"/>
</dbReference>
<dbReference type="InterPro" id="IPR036852">
    <property type="entry name" value="Peptidase_S8/S53_dom_sf"/>
</dbReference>
<gene>
    <name evidence="9" type="ORF">ENSA7_08860</name>
</gene>
<feature type="active site" description="Charge relay system" evidence="5">
    <location>
        <position position="325"/>
    </location>
</feature>
<evidence type="ECO:0000256" key="6">
    <source>
        <dbReference type="SAM" id="MobiDB-lite"/>
    </source>
</evidence>
<dbReference type="EMBL" id="PVNL01000026">
    <property type="protein sequence ID" value="PRQ09359.1"/>
    <property type="molecule type" value="Genomic_DNA"/>
</dbReference>
<evidence type="ECO:0000256" key="4">
    <source>
        <dbReference type="ARBA" id="ARBA00022825"/>
    </source>
</evidence>
<dbReference type="Gene3D" id="3.40.50.200">
    <property type="entry name" value="Peptidase S8/S53 domain"/>
    <property type="match status" value="1"/>
</dbReference>
<evidence type="ECO:0000259" key="8">
    <source>
        <dbReference type="Pfam" id="PF00082"/>
    </source>
</evidence>
<dbReference type="InterPro" id="IPR050131">
    <property type="entry name" value="Peptidase_S8_subtilisin-like"/>
</dbReference>
<dbReference type="GO" id="GO:0004252">
    <property type="term" value="F:serine-type endopeptidase activity"/>
    <property type="evidence" value="ECO:0007669"/>
    <property type="project" value="UniProtKB-UniRule"/>
</dbReference>
<proteinExistence type="inferred from homology"/>
<keyword evidence="3 5" id="KW-0378">Hydrolase</keyword>
<comment type="similarity">
    <text evidence="1 5">Belongs to the peptidase S8 family.</text>
</comment>
<dbReference type="SUPFAM" id="SSF52743">
    <property type="entry name" value="Subtilisin-like"/>
    <property type="match status" value="1"/>
</dbReference>
<dbReference type="PANTHER" id="PTHR43806:SF11">
    <property type="entry name" value="CEREVISIN-RELATED"/>
    <property type="match status" value="1"/>
</dbReference>
<dbReference type="OrthoDB" id="614750at2"/>
<dbReference type="GO" id="GO:0005615">
    <property type="term" value="C:extracellular space"/>
    <property type="evidence" value="ECO:0007669"/>
    <property type="project" value="TreeGrafter"/>
</dbReference>
<evidence type="ECO:0000313" key="10">
    <source>
        <dbReference type="Proteomes" id="UP000238823"/>
    </source>
</evidence>
<accession>A0A2S9YWD8</accession>
<comment type="caution">
    <text evidence="9">The sequence shown here is derived from an EMBL/GenBank/DDBJ whole genome shotgun (WGS) entry which is preliminary data.</text>
</comment>
<evidence type="ECO:0000313" key="9">
    <source>
        <dbReference type="EMBL" id="PRQ09359.1"/>
    </source>
</evidence>
<feature type="region of interest" description="Disordered" evidence="6">
    <location>
        <begin position="93"/>
        <end position="122"/>
    </location>
</feature>
<organism evidence="9 10">
    <name type="scientific">Enhygromyxa salina</name>
    <dbReference type="NCBI Taxonomy" id="215803"/>
    <lineage>
        <taxon>Bacteria</taxon>
        <taxon>Pseudomonadati</taxon>
        <taxon>Myxococcota</taxon>
        <taxon>Polyangia</taxon>
        <taxon>Nannocystales</taxon>
        <taxon>Nannocystaceae</taxon>
        <taxon>Enhygromyxa</taxon>
    </lineage>
</organism>
<feature type="region of interest" description="Disordered" evidence="6">
    <location>
        <begin position="25"/>
        <end position="71"/>
    </location>
</feature>
<keyword evidence="2 5" id="KW-0645">Protease</keyword>
<feature type="compositionally biased region" description="Basic and acidic residues" evidence="6">
    <location>
        <begin position="103"/>
        <end position="121"/>
    </location>
</feature>
<reference evidence="9 10" key="1">
    <citation type="submission" date="2018-03" db="EMBL/GenBank/DDBJ databases">
        <title>Draft Genome Sequences of the Obligatory Marine Myxobacteria Enhygromyxa salina SWB007.</title>
        <authorList>
            <person name="Poehlein A."/>
            <person name="Moghaddam J.A."/>
            <person name="Harms H."/>
            <person name="Alanjari M."/>
            <person name="Koenig G.M."/>
            <person name="Daniel R."/>
            <person name="Schaeberle T.F."/>
        </authorList>
    </citation>
    <scope>NUCLEOTIDE SEQUENCE [LARGE SCALE GENOMIC DNA]</scope>
    <source>
        <strain evidence="9 10">SWB007</strain>
    </source>
</reference>
<dbReference type="InterPro" id="IPR000209">
    <property type="entry name" value="Peptidase_S8/S53_dom"/>
</dbReference>
<dbReference type="PANTHER" id="PTHR43806">
    <property type="entry name" value="PEPTIDASE S8"/>
    <property type="match status" value="1"/>
</dbReference>
<feature type="active site" description="Charge relay system" evidence="5">
    <location>
        <position position="280"/>
    </location>
</feature>
<keyword evidence="4 5" id="KW-0720">Serine protease</keyword>
<keyword evidence="7" id="KW-0732">Signal</keyword>
<feature type="chain" id="PRO_5015451010" evidence="7">
    <location>
        <begin position="26"/>
        <end position="715"/>
    </location>
</feature>
<evidence type="ECO:0000256" key="3">
    <source>
        <dbReference type="ARBA" id="ARBA00022801"/>
    </source>
</evidence>
<protein>
    <submittedName>
        <fullName evidence="9">Subtilase family protein</fullName>
    </submittedName>
</protein>
<dbReference type="AlphaFoldDB" id="A0A2S9YWD8"/>
<sequence>MLNQPKKSSLFVLATLAALAIPAVGCESSGGDDDLDGAVGESLEQDLSAELDGPSSTGDNNGDPGSGAAVESYGEGVMDLGEGMVAFTPELRINDNPELDPDLVDRPRGQHSRTAPERDAAQARINTDAVLAAADQRGADMIYFMVNLPEPGFDFTRLAVDDDDERRARALAERKAQLEPGQKLATKQIEGLGARVVGTYWVVNSIGVEARGDQVAEILALAEVESLSLAEIDVTPGAKYDGTDTRTAVRSEAMNSLGYEGSFNGRTNSPNSNIKVGVYDVDPLNANHVGWLDWAGGPSRVAAKKLCSGSSCVASTTAATGSSNHGTRVASVAVGSIDQGQDSNFPGTGTTAQRERSWSAQEADLYYYWGDAIKGVETAIADGVDVLNMSVALSCSGPGNFVCSPTYDCGNLNNILRNGLDAGMLTLACAGNGSQGGTGSCDLWWPGYRPETIAVNALNTSNDAVAYHDTVFTSYATTGPIPIVSEGGASSTTPGVDLLAPGEVRYAYGNATNTYFDMNGCSNATPVATGALAVLREAFKDLGWLGNDARALMVNAFVLADASDGTANGESNTRVHESAGFGRLHGHIPSSSDLTGPWGWGWRAVRIYDGQELSYSVWDAGPESPSVTEWKMALTWDAPDLQDVPDIVVKVVDTCAGGVTVAQDYSYALRKRLHLNNSQIANKCLEMRVRAWDVPPEGTVVYMADYFHGGSTTIH</sequence>
<evidence type="ECO:0000256" key="7">
    <source>
        <dbReference type="SAM" id="SignalP"/>
    </source>
</evidence>
<evidence type="ECO:0000256" key="1">
    <source>
        <dbReference type="ARBA" id="ARBA00011073"/>
    </source>
</evidence>
<dbReference type="PROSITE" id="PS51892">
    <property type="entry name" value="SUBTILASE"/>
    <property type="match status" value="1"/>
</dbReference>
<feature type="active site" description="Charge relay system" evidence="5">
    <location>
        <position position="522"/>
    </location>
</feature>
<dbReference type="GO" id="GO:0006508">
    <property type="term" value="P:proteolysis"/>
    <property type="evidence" value="ECO:0007669"/>
    <property type="project" value="UniProtKB-KW"/>
</dbReference>
<evidence type="ECO:0000256" key="2">
    <source>
        <dbReference type="ARBA" id="ARBA00022670"/>
    </source>
</evidence>
<evidence type="ECO:0000256" key="5">
    <source>
        <dbReference type="PROSITE-ProRule" id="PRU01240"/>
    </source>
</evidence>
<feature type="domain" description="Peptidase S8/S53" evidence="8">
    <location>
        <begin position="316"/>
        <end position="582"/>
    </location>
</feature>
<name>A0A2S9YWD8_9BACT</name>